<dbReference type="EMBL" id="LYXE01000159">
    <property type="protein sequence ID" value="PDV97148.1"/>
    <property type="molecule type" value="Genomic_DNA"/>
</dbReference>
<reference evidence="1 2" key="1">
    <citation type="submission" date="2016-05" db="EMBL/GenBank/DDBJ databases">
        <authorList>
            <person name="Lavstsen T."/>
            <person name="Jespersen J.S."/>
        </authorList>
    </citation>
    <scope>NUCLEOTIDE SEQUENCE [LARGE SCALE GENOMIC DNA]</scope>
    <source>
        <strain evidence="1 2">B7-9</strain>
    </source>
</reference>
<dbReference type="RefSeq" id="WP_097654727.1">
    <property type="nucleotide sequence ID" value="NZ_LYXE01000159.1"/>
</dbReference>
<dbReference type="OrthoDB" id="8253226at2"/>
<organism evidence="1 2">
    <name type="scientific">Candidatus Chloroploca asiatica</name>
    <dbReference type="NCBI Taxonomy" id="1506545"/>
    <lineage>
        <taxon>Bacteria</taxon>
        <taxon>Bacillati</taxon>
        <taxon>Chloroflexota</taxon>
        <taxon>Chloroflexia</taxon>
        <taxon>Chloroflexales</taxon>
        <taxon>Chloroflexineae</taxon>
        <taxon>Oscillochloridaceae</taxon>
        <taxon>Candidatus Chloroploca</taxon>
    </lineage>
</organism>
<proteinExistence type="predicted"/>
<evidence type="ECO:0000313" key="1">
    <source>
        <dbReference type="EMBL" id="PDV97148.1"/>
    </source>
</evidence>
<gene>
    <name evidence="1" type="ORF">A9Q02_19035</name>
</gene>
<keyword evidence="2" id="KW-1185">Reference proteome</keyword>
<name>A0A2H3KJ17_9CHLR</name>
<evidence type="ECO:0000313" key="2">
    <source>
        <dbReference type="Proteomes" id="UP000220922"/>
    </source>
</evidence>
<dbReference type="AlphaFoldDB" id="A0A2H3KJ17"/>
<accession>A0A2H3KJ17</accession>
<sequence>MNNPEPSYHHLTLTFALDPQHVVVRWEAAVIGALETRMQSPVAFADLPTVLRALDCLQDPGYGASARSAHNPWWQFSPAEQTALTGYGLWDAQRQLVAQDADQRVGRRLFAALTADPAAQQALATVRNHAIASGALLWLALRFPPHATELAALPWEALRDTLEQPLLLSGGQQAICVRHLDLPLALPPLLPVTRPLDVLVLAPRAQLPSTVRQAERAARRAIFAKLEADGLISVRELEPATRTALVNAIHERPADLVYFYGHGHYRNGRGELLLDGEQGGEAWTFWG</sequence>
<protein>
    <submittedName>
        <fullName evidence="1">Uncharacterized protein</fullName>
    </submittedName>
</protein>
<comment type="caution">
    <text evidence="1">The sequence shown here is derived from an EMBL/GenBank/DDBJ whole genome shotgun (WGS) entry which is preliminary data.</text>
</comment>
<dbReference type="Proteomes" id="UP000220922">
    <property type="component" value="Unassembled WGS sequence"/>
</dbReference>